<evidence type="ECO:0000313" key="2">
    <source>
        <dbReference type="Proteomes" id="UP001295684"/>
    </source>
</evidence>
<dbReference type="Proteomes" id="UP001295684">
    <property type="component" value="Unassembled WGS sequence"/>
</dbReference>
<accession>A0AAD1Y5K4</accession>
<name>A0AAD1Y5K4_EUPCR</name>
<dbReference type="EMBL" id="CAMPGE010027042">
    <property type="protein sequence ID" value="CAI2384700.1"/>
    <property type="molecule type" value="Genomic_DNA"/>
</dbReference>
<evidence type="ECO:0000313" key="1">
    <source>
        <dbReference type="EMBL" id="CAI2384700.1"/>
    </source>
</evidence>
<keyword evidence="2" id="KW-1185">Reference proteome</keyword>
<reference evidence="1" key="1">
    <citation type="submission" date="2023-07" db="EMBL/GenBank/DDBJ databases">
        <authorList>
            <consortium name="AG Swart"/>
            <person name="Singh M."/>
            <person name="Singh A."/>
            <person name="Seah K."/>
            <person name="Emmerich C."/>
        </authorList>
    </citation>
    <scope>NUCLEOTIDE SEQUENCE</scope>
    <source>
        <strain evidence="1">DP1</strain>
    </source>
</reference>
<sequence>MFYHGDTYQRRVQERKYSIDKIKRSPQLELIVEKTYNKDKRSISSQELDILKKNNMLPTNFNMSEAVRLFSTSSITIPGNENKNIDSYLRDDLSQSSEMETLNNMILYSKVCKPKCLKSKFKQTAEKFKAIYF</sequence>
<proteinExistence type="predicted"/>
<protein>
    <submittedName>
        <fullName evidence="1">Uncharacterized protein</fullName>
    </submittedName>
</protein>
<gene>
    <name evidence="1" type="ORF">ECRASSUSDP1_LOCUS26234</name>
</gene>
<comment type="caution">
    <text evidence="1">The sequence shown here is derived from an EMBL/GenBank/DDBJ whole genome shotgun (WGS) entry which is preliminary data.</text>
</comment>
<organism evidence="1 2">
    <name type="scientific">Euplotes crassus</name>
    <dbReference type="NCBI Taxonomy" id="5936"/>
    <lineage>
        <taxon>Eukaryota</taxon>
        <taxon>Sar</taxon>
        <taxon>Alveolata</taxon>
        <taxon>Ciliophora</taxon>
        <taxon>Intramacronucleata</taxon>
        <taxon>Spirotrichea</taxon>
        <taxon>Hypotrichia</taxon>
        <taxon>Euplotida</taxon>
        <taxon>Euplotidae</taxon>
        <taxon>Moneuplotes</taxon>
    </lineage>
</organism>
<dbReference type="AlphaFoldDB" id="A0AAD1Y5K4"/>